<evidence type="ECO:0000313" key="2">
    <source>
        <dbReference type="EMBL" id="DBA51930.1"/>
    </source>
</evidence>
<name>A0AAT9JGX1_9VIRU</name>
<accession>A0AAT9JGX1</accession>
<protein>
    <submittedName>
        <fullName evidence="2">ORF14</fullName>
    </submittedName>
</protein>
<feature type="compositionally biased region" description="Acidic residues" evidence="1">
    <location>
        <begin position="190"/>
        <end position="202"/>
    </location>
</feature>
<reference evidence="2" key="2">
    <citation type="submission" date="2024-03" db="EMBL/GenBank/DDBJ databases">
        <authorList>
            <person name="Ni Y."/>
            <person name="Xu T."/>
            <person name="Yan S."/>
            <person name="Chen L."/>
            <person name="Wang Y."/>
        </authorList>
    </citation>
    <scope>NUCLEOTIDE SEQUENCE</scope>
    <source>
        <strain evidence="2">NBD1</strain>
    </source>
</reference>
<sequence>MQSRLPDVNTAFIKHRNGAIEGIASQNWDKVFGSLYSWNSLLPRYKDDDGNLKYRVIVSDIEYQKLTQVKSEAQCTHCETWVDYNRIKVFDMIVPMIEGIITNTKSTKVWICQKCKKDCKITETIIAETKLKEPYFLGVVPSPPRRKDGLQDRSAYDRKATQWAWNFVNELEEKSSQFREDYRENKESGEWTEEIDGGEEND</sequence>
<feature type="region of interest" description="Disordered" evidence="1">
    <location>
        <begin position="177"/>
        <end position="202"/>
    </location>
</feature>
<feature type="compositionally biased region" description="Basic and acidic residues" evidence="1">
    <location>
        <begin position="177"/>
        <end position="189"/>
    </location>
</feature>
<evidence type="ECO:0000256" key="1">
    <source>
        <dbReference type="SAM" id="MobiDB-lite"/>
    </source>
</evidence>
<organism evidence="2">
    <name type="scientific">Nitrosopumilaceae spindle-shaped virus</name>
    <dbReference type="NCBI Taxonomy" id="3065433"/>
    <lineage>
        <taxon>Viruses</taxon>
    </lineage>
</organism>
<dbReference type="EMBL" id="BK067787">
    <property type="protein sequence ID" value="DBA51930.1"/>
    <property type="molecule type" value="Genomic_DNA"/>
</dbReference>
<proteinExistence type="predicted"/>
<reference evidence="2" key="1">
    <citation type="journal article" date="2024" name="Environ. Microbiol. Rep.">
        <title>Hiding in plain sight: The discovery of complete genomes of 11 hypothetical spindle-shaped viruses that putatively infect mesophilic ammonia-oxidizing archaea.</title>
        <authorList>
            <person name="Ni Y."/>
            <person name="Xu T."/>
            <person name="Yan S."/>
            <person name="Chen L."/>
            <person name="Wang Y."/>
        </authorList>
    </citation>
    <scope>NUCLEOTIDE SEQUENCE</scope>
    <source>
        <strain evidence="2">NBD1</strain>
    </source>
</reference>